<evidence type="ECO:0000313" key="1">
    <source>
        <dbReference type="EMBL" id="GIP52573.1"/>
    </source>
</evidence>
<dbReference type="RefSeq" id="WP_213654338.1">
    <property type="nucleotide sequence ID" value="NZ_BOSL01000004.1"/>
</dbReference>
<protein>
    <submittedName>
        <fullName evidence="1">Uncharacterized protein</fullName>
    </submittedName>
</protein>
<dbReference type="Proteomes" id="UP000679992">
    <property type="component" value="Unassembled WGS sequence"/>
</dbReference>
<name>A0ABQ4M9A6_9BACL</name>
<dbReference type="Pfam" id="PF20648">
    <property type="entry name" value="DUF6809"/>
    <property type="match status" value="1"/>
</dbReference>
<dbReference type="InterPro" id="IPR049215">
    <property type="entry name" value="DUF6809"/>
</dbReference>
<keyword evidence="2" id="KW-1185">Reference proteome</keyword>
<reference evidence="1 2" key="1">
    <citation type="submission" date="2021-03" db="EMBL/GenBank/DDBJ databases">
        <title>Antimicrobial resistance genes in bacteria isolated from Japanese honey, and their potential for conferring macrolide and lincosamide resistance in the American foulbrood pathogen Paenibacillus larvae.</title>
        <authorList>
            <person name="Okamoto M."/>
            <person name="Kumagai M."/>
            <person name="Kanamori H."/>
            <person name="Takamatsu D."/>
        </authorList>
    </citation>
    <scope>NUCLEOTIDE SEQUENCE [LARGE SCALE GENOMIC DNA]</scope>
    <source>
        <strain evidence="1 2">J42TS3</strain>
    </source>
</reference>
<evidence type="ECO:0000313" key="2">
    <source>
        <dbReference type="Proteomes" id="UP000679992"/>
    </source>
</evidence>
<proteinExistence type="predicted"/>
<sequence length="95" mass="10846">MPTLLESLYYGKLIPSETTVPQDPEYHQLSRQISESMDSWKSKLSERDFEELESLFDLYQQLQGMELAASFAQGFRLGAGLIFEVYSEGSNQASR</sequence>
<comment type="caution">
    <text evidence="1">The sequence shown here is derived from an EMBL/GenBank/DDBJ whole genome shotgun (WGS) entry which is preliminary data.</text>
</comment>
<dbReference type="EMBL" id="BOSL01000004">
    <property type="protein sequence ID" value="GIP52573.1"/>
    <property type="molecule type" value="Genomic_DNA"/>
</dbReference>
<accession>A0ABQ4M9A6</accession>
<gene>
    <name evidence="1" type="ORF">J42TS3_16080</name>
</gene>
<organism evidence="1 2">
    <name type="scientific">Paenibacillus vini</name>
    <dbReference type="NCBI Taxonomy" id="1476024"/>
    <lineage>
        <taxon>Bacteria</taxon>
        <taxon>Bacillati</taxon>
        <taxon>Bacillota</taxon>
        <taxon>Bacilli</taxon>
        <taxon>Bacillales</taxon>
        <taxon>Paenibacillaceae</taxon>
        <taxon>Paenibacillus</taxon>
    </lineage>
</organism>